<feature type="region of interest" description="Disordered" evidence="1">
    <location>
        <begin position="1"/>
        <end position="23"/>
    </location>
</feature>
<feature type="region of interest" description="Disordered" evidence="1">
    <location>
        <begin position="35"/>
        <end position="122"/>
    </location>
</feature>
<feature type="compositionally biased region" description="Basic and acidic residues" evidence="1">
    <location>
        <begin position="450"/>
        <end position="464"/>
    </location>
</feature>
<dbReference type="EMBL" id="CASHTH010001513">
    <property type="protein sequence ID" value="CAI8016289.1"/>
    <property type="molecule type" value="Genomic_DNA"/>
</dbReference>
<keyword evidence="3" id="KW-1185">Reference proteome</keyword>
<proteinExistence type="predicted"/>
<dbReference type="Proteomes" id="UP001174909">
    <property type="component" value="Unassembled WGS sequence"/>
</dbReference>
<feature type="region of interest" description="Disordered" evidence="1">
    <location>
        <begin position="610"/>
        <end position="632"/>
    </location>
</feature>
<dbReference type="AlphaFoldDB" id="A0AA35RRA5"/>
<feature type="compositionally biased region" description="Low complexity" evidence="1">
    <location>
        <begin position="617"/>
        <end position="632"/>
    </location>
</feature>
<feature type="compositionally biased region" description="Basic residues" evidence="1">
    <location>
        <begin position="311"/>
        <end position="321"/>
    </location>
</feature>
<feature type="compositionally biased region" description="Polar residues" evidence="1">
    <location>
        <begin position="558"/>
        <end position="572"/>
    </location>
</feature>
<feature type="compositionally biased region" description="Gly residues" evidence="1">
    <location>
        <begin position="265"/>
        <end position="284"/>
    </location>
</feature>
<feature type="compositionally biased region" description="Low complexity" evidence="1">
    <location>
        <begin position="98"/>
        <end position="112"/>
    </location>
</feature>
<feature type="compositionally biased region" description="Low complexity" evidence="1">
    <location>
        <begin position="362"/>
        <end position="381"/>
    </location>
</feature>
<gene>
    <name evidence="2" type="ORF">GBAR_LOCUS10004</name>
</gene>
<name>A0AA35RRA5_GEOBA</name>
<feature type="compositionally biased region" description="Basic and acidic residues" evidence="1">
    <location>
        <begin position="475"/>
        <end position="498"/>
    </location>
</feature>
<feature type="compositionally biased region" description="Polar residues" evidence="1">
    <location>
        <begin position="502"/>
        <end position="517"/>
    </location>
</feature>
<feature type="compositionally biased region" description="Low complexity" evidence="1">
    <location>
        <begin position="8"/>
        <end position="19"/>
    </location>
</feature>
<feature type="region of interest" description="Disordered" evidence="1">
    <location>
        <begin position="258"/>
        <end position="587"/>
    </location>
</feature>
<feature type="compositionally biased region" description="Basic and acidic residues" evidence="1">
    <location>
        <begin position="416"/>
        <end position="427"/>
    </location>
</feature>
<evidence type="ECO:0000313" key="2">
    <source>
        <dbReference type="EMBL" id="CAI8016289.1"/>
    </source>
</evidence>
<accession>A0AA35RRA5</accession>
<reference evidence="2" key="1">
    <citation type="submission" date="2023-03" db="EMBL/GenBank/DDBJ databases">
        <authorList>
            <person name="Steffen K."/>
            <person name="Cardenas P."/>
        </authorList>
    </citation>
    <scope>NUCLEOTIDE SEQUENCE</scope>
</reference>
<feature type="compositionally biased region" description="Polar residues" evidence="1">
    <location>
        <begin position="400"/>
        <end position="410"/>
    </location>
</feature>
<feature type="compositionally biased region" description="Basic and acidic residues" evidence="1">
    <location>
        <begin position="322"/>
        <end position="335"/>
    </location>
</feature>
<protein>
    <submittedName>
        <fullName evidence="2">Uncharacterized protein</fullName>
    </submittedName>
</protein>
<evidence type="ECO:0000256" key="1">
    <source>
        <dbReference type="SAM" id="MobiDB-lite"/>
    </source>
</evidence>
<organism evidence="2 3">
    <name type="scientific">Geodia barretti</name>
    <name type="common">Barrett's horny sponge</name>
    <dbReference type="NCBI Taxonomy" id="519541"/>
    <lineage>
        <taxon>Eukaryota</taxon>
        <taxon>Metazoa</taxon>
        <taxon>Porifera</taxon>
        <taxon>Demospongiae</taxon>
        <taxon>Heteroscleromorpha</taxon>
        <taxon>Tetractinellida</taxon>
        <taxon>Astrophorina</taxon>
        <taxon>Geodiidae</taxon>
        <taxon>Geodia</taxon>
    </lineage>
</organism>
<feature type="compositionally biased region" description="Low complexity" evidence="1">
    <location>
        <begin position="64"/>
        <end position="81"/>
    </location>
</feature>
<sequence>MESRKSKSQSSLLSRVTSTTDLLPHTQSLHSKFGLYAGAGIPPASQLPAISARPASSRPRTDLRPMTSRPMSSRPMSSRASLTQLEPYSRPGSRAESNRSPPRSMSRQQSASLHQRPASAIRPLSGRVFMRRMEHGWVAKHYPTDQPPITSLTNISDDLDDDDDSDCDSLDSFFNEEFDDREKSEKLQDLLSCNTYGVESKSHKRDWIAGEVGIPKFHCPRCRDHWYGLTPFPCNEELARLIRDGLWYTGKGDSGKFNMKTKSGGWTGSKGGTGSGSPGGGGAGDSSEQKPKRILKGNSSENGSYELGRGKQGKKNRRKITFKLDDENGSGEHKSGSGGDSLGNSNSNTLAGNKDEHHRLNSENSTNGGTNGTNGANLLNGVEPSSNSRGNGLDPYNNGLLGNSDFSNSAGKGRGGRSEGFNDERMLSSKTNRGLLSEEAGMGLLNSLEDSSHLKSRSGDKNGHAESGGCGSTAEQREDAGASDQRSEAVSHDLHDGGIKLQQASVSLVTSSTNAARKTSDSAGPDYGRKVRKSGGYMKASSPTSSEWGDPSHARHYASSTVPSSQTGSTSNLHKDKALPPIVPPIRKPRVDFLGGGFDLTPAWRYSYFSPSPLHIPAARQTATTAPPRKKK</sequence>
<comment type="caution">
    <text evidence="2">The sequence shown here is derived from an EMBL/GenBank/DDBJ whole genome shotgun (WGS) entry which is preliminary data.</text>
</comment>
<evidence type="ECO:0000313" key="3">
    <source>
        <dbReference type="Proteomes" id="UP001174909"/>
    </source>
</evidence>